<dbReference type="Proteomes" id="UP001221898">
    <property type="component" value="Unassembled WGS sequence"/>
</dbReference>
<dbReference type="InterPro" id="IPR043502">
    <property type="entry name" value="DNA/RNA_pol_sf"/>
</dbReference>
<reference evidence="2" key="1">
    <citation type="journal article" date="2023" name="Science">
        <title>Genome structures resolve the early diversification of teleost fishes.</title>
        <authorList>
            <person name="Parey E."/>
            <person name="Louis A."/>
            <person name="Montfort J."/>
            <person name="Bouchez O."/>
            <person name="Roques C."/>
            <person name="Iampietro C."/>
            <person name="Lluch J."/>
            <person name="Castinel A."/>
            <person name="Donnadieu C."/>
            <person name="Desvignes T."/>
            <person name="Floi Bucao C."/>
            <person name="Jouanno E."/>
            <person name="Wen M."/>
            <person name="Mejri S."/>
            <person name="Dirks R."/>
            <person name="Jansen H."/>
            <person name="Henkel C."/>
            <person name="Chen W.J."/>
            <person name="Zahm M."/>
            <person name="Cabau C."/>
            <person name="Klopp C."/>
            <person name="Thompson A.W."/>
            <person name="Robinson-Rechavi M."/>
            <person name="Braasch I."/>
            <person name="Lecointre G."/>
            <person name="Bobe J."/>
            <person name="Postlethwait J.H."/>
            <person name="Berthelot C."/>
            <person name="Roest Crollius H."/>
            <person name="Guiguen Y."/>
        </authorList>
    </citation>
    <scope>NUCLEOTIDE SEQUENCE</scope>
    <source>
        <strain evidence="2">NC1722</strain>
    </source>
</reference>
<comment type="caution">
    <text evidence="2">The sequence shown here is derived from an EMBL/GenBank/DDBJ whole genome shotgun (WGS) entry which is preliminary data.</text>
</comment>
<dbReference type="EMBL" id="JAINUG010001635">
    <property type="protein sequence ID" value="KAJ8355102.1"/>
    <property type="molecule type" value="Genomic_DNA"/>
</dbReference>
<dbReference type="AlphaFoldDB" id="A0AAD7R163"/>
<protein>
    <submittedName>
        <fullName evidence="2">Uncharacterized protein</fullName>
    </submittedName>
</protein>
<gene>
    <name evidence="2" type="ORF">AAFF_G00098080</name>
</gene>
<feature type="compositionally biased region" description="Pro residues" evidence="1">
    <location>
        <begin position="1"/>
        <end position="15"/>
    </location>
</feature>
<keyword evidence="3" id="KW-1185">Reference proteome</keyword>
<evidence type="ECO:0000313" key="2">
    <source>
        <dbReference type="EMBL" id="KAJ8355102.1"/>
    </source>
</evidence>
<organism evidence="2 3">
    <name type="scientific">Aldrovandia affinis</name>
    <dbReference type="NCBI Taxonomy" id="143900"/>
    <lineage>
        <taxon>Eukaryota</taxon>
        <taxon>Metazoa</taxon>
        <taxon>Chordata</taxon>
        <taxon>Craniata</taxon>
        <taxon>Vertebrata</taxon>
        <taxon>Euteleostomi</taxon>
        <taxon>Actinopterygii</taxon>
        <taxon>Neopterygii</taxon>
        <taxon>Teleostei</taxon>
        <taxon>Notacanthiformes</taxon>
        <taxon>Halosauridae</taxon>
        <taxon>Aldrovandia</taxon>
    </lineage>
</organism>
<evidence type="ECO:0000313" key="3">
    <source>
        <dbReference type="Proteomes" id="UP001221898"/>
    </source>
</evidence>
<dbReference type="SUPFAM" id="SSF56672">
    <property type="entry name" value="DNA/RNA polymerases"/>
    <property type="match status" value="1"/>
</dbReference>
<sequence>MVSVEPPSPSTPPPRGNTGPRGPVAELPQPASTDKSSPAPVRHAPLSQPASPSVETAGAVRELWRRSCTSLDPHQCQQLEHLLEDNADLFAARDEECAQTDLVQHTIDTGDAALVRLHPHRLSLAKRLGAEEKVKEMAAVGVIEPSSSLWAAPAVLVRKKNGETAVQEFSLCTPAALMFGQEFRTPVDLVFGAPPEHGEPAHTEACYYRQLLERLLKFDKKVYKS</sequence>
<evidence type="ECO:0000256" key="1">
    <source>
        <dbReference type="SAM" id="MobiDB-lite"/>
    </source>
</evidence>
<accession>A0AAD7R163</accession>
<feature type="region of interest" description="Disordered" evidence="1">
    <location>
        <begin position="1"/>
        <end position="58"/>
    </location>
</feature>
<name>A0AAD7R163_9TELE</name>
<proteinExistence type="predicted"/>
<dbReference type="Gene3D" id="3.10.10.10">
    <property type="entry name" value="HIV Type 1 Reverse Transcriptase, subunit A, domain 1"/>
    <property type="match status" value="1"/>
</dbReference>